<proteinExistence type="predicted"/>
<dbReference type="Proteomes" id="UP000824202">
    <property type="component" value="Unassembled WGS sequence"/>
</dbReference>
<accession>A0A9D1V149</accession>
<name>A0A9D1V149_9BACT</name>
<evidence type="ECO:0000313" key="1">
    <source>
        <dbReference type="EMBL" id="HIX04172.1"/>
    </source>
</evidence>
<dbReference type="EMBL" id="DXFT01000168">
    <property type="protein sequence ID" value="HIX04172.1"/>
    <property type="molecule type" value="Genomic_DNA"/>
</dbReference>
<protein>
    <submittedName>
        <fullName evidence="1">Uncharacterized protein</fullName>
    </submittedName>
</protein>
<dbReference type="Pfam" id="PF19781">
    <property type="entry name" value="DUF6266"/>
    <property type="match status" value="1"/>
</dbReference>
<evidence type="ECO:0000313" key="2">
    <source>
        <dbReference type="Proteomes" id="UP000824202"/>
    </source>
</evidence>
<reference evidence="1" key="1">
    <citation type="journal article" date="2021" name="PeerJ">
        <title>Extensive microbial diversity within the chicken gut microbiome revealed by metagenomics and culture.</title>
        <authorList>
            <person name="Gilroy R."/>
            <person name="Ravi A."/>
            <person name="Getino M."/>
            <person name="Pursley I."/>
            <person name="Horton D.L."/>
            <person name="Alikhan N.F."/>
            <person name="Baker D."/>
            <person name="Gharbi K."/>
            <person name="Hall N."/>
            <person name="Watson M."/>
            <person name="Adriaenssens E.M."/>
            <person name="Foster-Nyarko E."/>
            <person name="Jarju S."/>
            <person name="Secka A."/>
            <person name="Antonio M."/>
            <person name="Oren A."/>
            <person name="Chaudhuri R.R."/>
            <person name="La Ragione R."/>
            <person name="Hildebrand F."/>
            <person name="Pallen M.J."/>
        </authorList>
    </citation>
    <scope>NUCLEOTIDE SEQUENCE</scope>
    <source>
        <strain evidence="1">23274</strain>
    </source>
</reference>
<gene>
    <name evidence="1" type="ORF">H9863_08700</name>
</gene>
<organism evidence="1 2">
    <name type="scientific">Candidatus Odoribacter faecigallinarum</name>
    <dbReference type="NCBI Taxonomy" id="2838706"/>
    <lineage>
        <taxon>Bacteria</taxon>
        <taxon>Pseudomonadati</taxon>
        <taxon>Bacteroidota</taxon>
        <taxon>Bacteroidia</taxon>
        <taxon>Bacteroidales</taxon>
        <taxon>Odoribacteraceae</taxon>
        <taxon>Odoribacter</taxon>
    </lineage>
</organism>
<dbReference type="AlphaFoldDB" id="A0A9D1V149"/>
<reference evidence="1" key="2">
    <citation type="submission" date="2021-04" db="EMBL/GenBank/DDBJ databases">
        <authorList>
            <person name="Gilroy R."/>
        </authorList>
    </citation>
    <scope>NUCLEOTIDE SEQUENCE</scope>
    <source>
        <strain evidence="1">23274</strain>
    </source>
</reference>
<dbReference type="InterPro" id="IPR046233">
    <property type="entry name" value="DUF6266"/>
</dbReference>
<comment type="caution">
    <text evidence="1">The sequence shown here is derived from an EMBL/GenBank/DDBJ whole genome shotgun (WGS) entry which is preliminary data.</text>
</comment>
<sequence>MAKGESVLLYGMRGKLGNLVLCYSQGKMYVRRRPRKSTKPQSLPQIVQRRRFAACVLFFRSVKAAGLEPAWEAAARGKRGSAFNLFIKANLHNFNADGQILDFGQLLLTPDRRTNPPCLDVVRVKSGNANVVWRVEEEPRRGLDTDRLRAVVMGGEDSYLIGIADTGDARRVDGSAKVRFPESGQKWQHLFLYFESEDGGVFSVAKHFIF</sequence>